<dbReference type="Pfam" id="PF13275">
    <property type="entry name" value="S4_2"/>
    <property type="match status" value="1"/>
</dbReference>
<dbReference type="Proteomes" id="UP000823614">
    <property type="component" value="Unassembled WGS sequence"/>
</dbReference>
<name>A0A9D9HA02_9LACO</name>
<sequence>MEEKVLINTEYITLGQLLKLKNIINSGGQAKYFLNENNVKVNGILDNRRGKKLFNGDKVVINQNESFLILKKDS</sequence>
<dbReference type="AlphaFoldDB" id="A0A9D9HA02"/>
<dbReference type="InterPro" id="IPR036986">
    <property type="entry name" value="S4_RNA-bd_sf"/>
</dbReference>
<dbReference type="PROSITE" id="PS50889">
    <property type="entry name" value="S4"/>
    <property type="match status" value="1"/>
</dbReference>
<dbReference type="NCBIfam" id="TIGR02988">
    <property type="entry name" value="YaaA_near_RecF"/>
    <property type="match status" value="1"/>
</dbReference>
<dbReference type="Gene3D" id="3.10.290.10">
    <property type="entry name" value="RNA-binding S4 domain"/>
    <property type="match status" value="1"/>
</dbReference>
<keyword evidence="1" id="KW-0694">RNA-binding</keyword>
<comment type="caution">
    <text evidence="2">The sequence shown here is derived from an EMBL/GenBank/DDBJ whole genome shotgun (WGS) entry which is preliminary data.</text>
</comment>
<dbReference type="EMBL" id="JADIMP010000087">
    <property type="protein sequence ID" value="MBO8441842.1"/>
    <property type="molecule type" value="Genomic_DNA"/>
</dbReference>
<dbReference type="SUPFAM" id="SSF55174">
    <property type="entry name" value="Alpha-L RNA-binding motif"/>
    <property type="match status" value="1"/>
</dbReference>
<evidence type="ECO:0000313" key="2">
    <source>
        <dbReference type="EMBL" id="MBO8441842.1"/>
    </source>
</evidence>
<evidence type="ECO:0000256" key="1">
    <source>
        <dbReference type="PROSITE-ProRule" id="PRU00182"/>
    </source>
</evidence>
<accession>A0A9D9HA02</accession>
<dbReference type="InterPro" id="IPR014330">
    <property type="entry name" value="RNA-bd_S4-rel_YaaA"/>
</dbReference>
<reference evidence="2" key="1">
    <citation type="submission" date="2020-10" db="EMBL/GenBank/DDBJ databases">
        <authorList>
            <person name="Gilroy R."/>
        </authorList>
    </citation>
    <scope>NUCLEOTIDE SEQUENCE</scope>
    <source>
        <strain evidence="2">C6-149</strain>
    </source>
</reference>
<gene>
    <name evidence="2" type="primary">yaaA</name>
    <name evidence="2" type="ORF">IAA89_05375</name>
</gene>
<reference evidence="2" key="2">
    <citation type="journal article" date="2021" name="PeerJ">
        <title>Extensive microbial diversity within the chicken gut microbiome revealed by metagenomics and culture.</title>
        <authorList>
            <person name="Gilroy R."/>
            <person name="Ravi A."/>
            <person name="Getino M."/>
            <person name="Pursley I."/>
            <person name="Horton D.L."/>
            <person name="Alikhan N.F."/>
            <person name="Baker D."/>
            <person name="Gharbi K."/>
            <person name="Hall N."/>
            <person name="Watson M."/>
            <person name="Adriaenssens E.M."/>
            <person name="Foster-Nyarko E."/>
            <person name="Jarju S."/>
            <person name="Secka A."/>
            <person name="Antonio M."/>
            <person name="Oren A."/>
            <person name="Chaudhuri R.R."/>
            <person name="La Ragione R."/>
            <person name="Hildebrand F."/>
            <person name="Pallen M.J."/>
        </authorList>
    </citation>
    <scope>NUCLEOTIDE SEQUENCE</scope>
    <source>
        <strain evidence="2">C6-149</strain>
    </source>
</reference>
<protein>
    <submittedName>
        <fullName evidence="2">S4 domain-containing protein YaaA</fullName>
    </submittedName>
</protein>
<organism evidence="2 3">
    <name type="scientific">Candidatus Gallilactobacillus intestinavium</name>
    <dbReference type="NCBI Taxonomy" id="2840838"/>
    <lineage>
        <taxon>Bacteria</taxon>
        <taxon>Bacillati</taxon>
        <taxon>Bacillota</taxon>
        <taxon>Bacilli</taxon>
        <taxon>Lactobacillales</taxon>
        <taxon>Lactobacillaceae</taxon>
        <taxon>Lactobacillaceae incertae sedis</taxon>
        <taxon>Candidatus Gallilactobacillus</taxon>
    </lineage>
</organism>
<proteinExistence type="predicted"/>
<evidence type="ECO:0000313" key="3">
    <source>
        <dbReference type="Proteomes" id="UP000823614"/>
    </source>
</evidence>
<dbReference type="GO" id="GO:0003723">
    <property type="term" value="F:RNA binding"/>
    <property type="evidence" value="ECO:0007669"/>
    <property type="project" value="UniProtKB-KW"/>
</dbReference>